<feature type="non-terminal residue" evidence="3">
    <location>
        <position position="124"/>
    </location>
</feature>
<keyword evidence="1" id="KW-0539">Nucleus</keyword>
<name>A0A1D2A343_AUXPR</name>
<dbReference type="GO" id="GO:0003677">
    <property type="term" value="F:DNA binding"/>
    <property type="evidence" value="ECO:0007669"/>
    <property type="project" value="UniProtKB-UniRule"/>
</dbReference>
<evidence type="ECO:0000256" key="1">
    <source>
        <dbReference type="PROSITE-ProRule" id="PRU00267"/>
    </source>
</evidence>
<gene>
    <name evidence="3" type="ORF">g.61947</name>
</gene>
<organism evidence="3">
    <name type="scientific">Auxenochlorella protothecoides</name>
    <name type="common">Green microalga</name>
    <name type="synonym">Chlorella protothecoides</name>
    <dbReference type="NCBI Taxonomy" id="3075"/>
    <lineage>
        <taxon>Eukaryota</taxon>
        <taxon>Viridiplantae</taxon>
        <taxon>Chlorophyta</taxon>
        <taxon>core chlorophytes</taxon>
        <taxon>Trebouxiophyceae</taxon>
        <taxon>Chlorellales</taxon>
        <taxon>Chlorellaceae</taxon>
        <taxon>Auxenochlorella</taxon>
    </lineage>
</organism>
<proteinExistence type="predicted"/>
<dbReference type="PROSITE" id="PS50118">
    <property type="entry name" value="HMG_BOX_2"/>
    <property type="match status" value="1"/>
</dbReference>
<feature type="DNA-binding region" description="HMG box" evidence="1">
    <location>
        <begin position="23"/>
        <end position="92"/>
    </location>
</feature>
<keyword evidence="1" id="KW-0238">DNA-binding</keyword>
<sequence>MSARASLLADLREAEIVLATKRPRRPIKAIEFFGQSLRQEYNANIDTPEGQVEFHRFLVNAWQETPPQKRDLYEHAAANDEQRYLREQHDYKGWQQHALNLQRQLATDGGGVRPGLDPYYARLL</sequence>
<dbReference type="GO" id="GO:0005634">
    <property type="term" value="C:nucleus"/>
    <property type="evidence" value="ECO:0007669"/>
    <property type="project" value="UniProtKB-UniRule"/>
</dbReference>
<dbReference type="Gene3D" id="1.10.30.10">
    <property type="entry name" value="High mobility group box domain"/>
    <property type="match status" value="1"/>
</dbReference>
<dbReference type="InterPro" id="IPR036910">
    <property type="entry name" value="HMG_box_dom_sf"/>
</dbReference>
<evidence type="ECO:0000313" key="3">
    <source>
        <dbReference type="EMBL" id="JAT73405.1"/>
    </source>
</evidence>
<dbReference type="AlphaFoldDB" id="A0A1D2A343"/>
<feature type="domain" description="HMG box" evidence="2">
    <location>
        <begin position="23"/>
        <end position="92"/>
    </location>
</feature>
<dbReference type="InterPro" id="IPR009071">
    <property type="entry name" value="HMG_box_dom"/>
</dbReference>
<accession>A0A1D2A343</accession>
<protein>
    <recommendedName>
        <fullName evidence="2">HMG box domain-containing protein</fullName>
    </recommendedName>
</protein>
<evidence type="ECO:0000259" key="2">
    <source>
        <dbReference type="PROSITE" id="PS50118"/>
    </source>
</evidence>
<dbReference type="EMBL" id="GDKF01005217">
    <property type="protein sequence ID" value="JAT73405.1"/>
    <property type="molecule type" value="Transcribed_RNA"/>
</dbReference>
<dbReference type="SUPFAM" id="SSF47095">
    <property type="entry name" value="HMG-box"/>
    <property type="match status" value="1"/>
</dbReference>
<reference evidence="3" key="1">
    <citation type="submission" date="2015-08" db="EMBL/GenBank/DDBJ databases">
        <authorList>
            <person name="Babu N.S."/>
            <person name="Beckwith C.J."/>
            <person name="Beseler K.G."/>
            <person name="Brison A."/>
            <person name="Carone J.V."/>
            <person name="Caskin T.P."/>
            <person name="Diamond M."/>
            <person name="Durham M.E."/>
            <person name="Foxe J.M."/>
            <person name="Go M."/>
            <person name="Henderson B.A."/>
            <person name="Jones I.B."/>
            <person name="McGettigan J.A."/>
            <person name="Micheletti S.J."/>
            <person name="Nasrallah M.E."/>
            <person name="Ortiz D."/>
            <person name="Piller C.R."/>
            <person name="Privatt S.R."/>
            <person name="Schneider S.L."/>
            <person name="Sharp S."/>
            <person name="Smith T.C."/>
            <person name="Stanton J.D."/>
            <person name="Ullery H.E."/>
            <person name="Wilson R.J."/>
            <person name="Serrano M.G."/>
            <person name="Buck G."/>
            <person name="Lee V."/>
            <person name="Wang Y."/>
            <person name="Carvalho R."/>
            <person name="Voegtly L."/>
            <person name="Shi R."/>
            <person name="Duckworth R."/>
            <person name="Johnson A."/>
            <person name="Loviza R."/>
            <person name="Walstead R."/>
            <person name="Shah Z."/>
            <person name="Kiflezghi M."/>
            <person name="Wade K."/>
            <person name="Ball S.L."/>
            <person name="Bradley K.W."/>
            <person name="Asai D.J."/>
            <person name="Bowman C.A."/>
            <person name="Russell D.A."/>
            <person name="Pope W.H."/>
            <person name="Jacobs-Sera D."/>
            <person name="Hendrix R.W."/>
            <person name="Hatfull G.F."/>
        </authorList>
    </citation>
    <scope>NUCLEOTIDE SEQUENCE</scope>
</reference>